<dbReference type="PROSITE" id="PS50017">
    <property type="entry name" value="DEATH_DOMAIN"/>
    <property type="match status" value="2"/>
</dbReference>
<dbReference type="EMBL" id="JAODUO010001466">
    <property type="protein sequence ID" value="KAK2163374.1"/>
    <property type="molecule type" value="Genomic_DNA"/>
</dbReference>
<keyword evidence="4" id="KW-1185">Reference proteome</keyword>
<dbReference type="PANTHER" id="PTHR15077">
    <property type="entry name" value="FAS-ASSOCIATING DEATH DOMAIN-CONTAINING PROTEIN FADD"/>
    <property type="match status" value="1"/>
</dbReference>
<comment type="caution">
    <text evidence="3">The sequence shown here is derived from an EMBL/GenBank/DDBJ whole genome shotgun (WGS) entry which is preliminary data.</text>
</comment>
<feature type="compositionally biased region" description="Basic and acidic residues" evidence="1">
    <location>
        <begin position="321"/>
        <end position="338"/>
    </location>
</feature>
<feature type="compositionally biased region" description="Basic and acidic residues" evidence="1">
    <location>
        <begin position="264"/>
        <end position="280"/>
    </location>
</feature>
<dbReference type="Proteomes" id="UP001209878">
    <property type="component" value="Unassembled WGS sequence"/>
</dbReference>
<feature type="compositionally biased region" description="Polar residues" evidence="1">
    <location>
        <begin position="283"/>
        <end position="303"/>
    </location>
</feature>
<name>A0AAD9NDN4_RIDPI</name>
<protein>
    <recommendedName>
        <fullName evidence="2">Death domain-containing protein</fullName>
    </recommendedName>
</protein>
<feature type="domain" description="Death" evidence="2">
    <location>
        <begin position="190"/>
        <end position="262"/>
    </location>
</feature>
<dbReference type="AlphaFoldDB" id="A0AAD9NDN4"/>
<dbReference type="Pfam" id="PF00531">
    <property type="entry name" value="Death"/>
    <property type="match status" value="1"/>
</dbReference>
<feature type="compositionally biased region" description="Low complexity" evidence="1">
    <location>
        <begin position="121"/>
        <end position="136"/>
    </location>
</feature>
<organism evidence="3 4">
    <name type="scientific">Ridgeia piscesae</name>
    <name type="common">Tubeworm</name>
    <dbReference type="NCBI Taxonomy" id="27915"/>
    <lineage>
        <taxon>Eukaryota</taxon>
        <taxon>Metazoa</taxon>
        <taxon>Spiralia</taxon>
        <taxon>Lophotrochozoa</taxon>
        <taxon>Annelida</taxon>
        <taxon>Polychaeta</taxon>
        <taxon>Sedentaria</taxon>
        <taxon>Canalipalpata</taxon>
        <taxon>Sabellida</taxon>
        <taxon>Siboglinidae</taxon>
        <taxon>Ridgeia</taxon>
    </lineage>
</organism>
<dbReference type="InterPro" id="IPR000488">
    <property type="entry name" value="Death_dom"/>
</dbReference>
<dbReference type="CDD" id="cd01670">
    <property type="entry name" value="Death"/>
    <property type="match status" value="1"/>
</dbReference>
<feature type="compositionally biased region" description="Polar residues" evidence="1">
    <location>
        <begin position="339"/>
        <end position="362"/>
    </location>
</feature>
<dbReference type="SMART" id="SM00005">
    <property type="entry name" value="DEATH"/>
    <property type="match status" value="2"/>
</dbReference>
<dbReference type="InterPro" id="IPR011029">
    <property type="entry name" value="DEATH-like_dom_sf"/>
</dbReference>
<dbReference type="InterPro" id="IPR016729">
    <property type="entry name" value="FADD"/>
</dbReference>
<feature type="region of interest" description="Disordered" evidence="1">
    <location>
        <begin position="104"/>
        <end position="137"/>
    </location>
</feature>
<reference evidence="3" key="1">
    <citation type="journal article" date="2023" name="Mol. Biol. Evol.">
        <title>Third-Generation Sequencing Reveals the Adaptive Role of the Epigenome in Three Deep-Sea Polychaetes.</title>
        <authorList>
            <person name="Perez M."/>
            <person name="Aroh O."/>
            <person name="Sun Y."/>
            <person name="Lan Y."/>
            <person name="Juniper S.K."/>
            <person name="Young C.R."/>
            <person name="Angers B."/>
            <person name="Qian P.Y."/>
        </authorList>
    </citation>
    <scope>NUCLEOTIDE SEQUENCE</scope>
    <source>
        <strain evidence="3">R07B-5</strain>
    </source>
</reference>
<dbReference type="SUPFAM" id="SSF47986">
    <property type="entry name" value="DEATH domain"/>
    <property type="match status" value="2"/>
</dbReference>
<accession>A0AAD9NDN4</accession>
<sequence length="362" mass="40550">MASATDRELFTDVYLHEKAEVIGIEWRRLGIYLELTHQYLDGLEYCREALDICAFKMLIKWRNARSSEFHETVRVLQKALEDVGRKDLSEVIGKDYDDYLAKKEMPQETLPSTKSNSNLVTSETTSESAQTTDSASVEQDELTLQLTSIRSNVTSLQMDKLSCQTSEIKMTRSETVTDKVFDTISKELGGADWRRLGLKLGLTDKELDNLKTNHPLSILDCITAMLRQWRGNPITEASMTVLRAALVDIQRNDLAAFIDRGTDTEKDTNAQNTMKDKDVSDWVESQQQVSRDQSESGYGTTRSVIDAPSDEGDDDLASGSQDDHLESQTVAEVHKSDETPVTQLASITTADQSSMFPGNQNK</sequence>
<dbReference type="Gene3D" id="1.10.533.10">
    <property type="entry name" value="Death Domain, Fas"/>
    <property type="match status" value="2"/>
</dbReference>
<evidence type="ECO:0000313" key="3">
    <source>
        <dbReference type="EMBL" id="KAK2163374.1"/>
    </source>
</evidence>
<proteinExistence type="predicted"/>
<dbReference type="GO" id="GO:0007165">
    <property type="term" value="P:signal transduction"/>
    <property type="evidence" value="ECO:0007669"/>
    <property type="project" value="InterPro"/>
</dbReference>
<evidence type="ECO:0000259" key="2">
    <source>
        <dbReference type="PROSITE" id="PS50017"/>
    </source>
</evidence>
<evidence type="ECO:0000256" key="1">
    <source>
        <dbReference type="SAM" id="MobiDB-lite"/>
    </source>
</evidence>
<evidence type="ECO:0000313" key="4">
    <source>
        <dbReference type="Proteomes" id="UP001209878"/>
    </source>
</evidence>
<gene>
    <name evidence="3" type="ORF">NP493_1466g00013</name>
</gene>
<dbReference type="PANTHER" id="PTHR15077:SF12">
    <property type="entry name" value="DEATH DOMAIN-CONTAINING PROTEIN"/>
    <property type="match status" value="1"/>
</dbReference>
<feature type="domain" description="Death" evidence="2">
    <location>
        <begin position="22"/>
        <end position="96"/>
    </location>
</feature>
<feature type="compositionally biased region" description="Polar residues" evidence="1">
    <location>
        <begin position="109"/>
        <end position="120"/>
    </location>
</feature>
<feature type="region of interest" description="Disordered" evidence="1">
    <location>
        <begin position="264"/>
        <end position="362"/>
    </location>
</feature>